<keyword evidence="9" id="KW-0472">Membrane</keyword>
<keyword evidence="5" id="KW-0136">Cellulose degradation</keyword>
<dbReference type="HOGENOM" id="CLU_008926_1_5_1"/>
<keyword evidence="4 12" id="KW-0378">Hydrolase</keyword>
<feature type="chain" id="PRO_5002175919" description="cellulase" evidence="10">
    <location>
        <begin position="20"/>
        <end position="524"/>
    </location>
</feature>
<proteinExistence type="inferred from homology"/>
<comment type="catalytic activity">
    <reaction evidence="1">
        <text>Endohydrolysis of (1-&gt;4)-beta-D-glucosidic linkages in cellulose, lichenin and cereal beta-D-glucans.</text>
        <dbReference type="EC" id="3.2.1.4"/>
    </reaction>
</comment>
<evidence type="ECO:0000256" key="6">
    <source>
        <dbReference type="ARBA" id="ARBA00023277"/>
    </source>
</evidence>
<evidence type="ECO:0000256" key="10">
    <source>
        <dbReference type="SAM" id="SignalP"/>
    </source>
</evidence>
<evidence type="ECO:0000256" key="8">
    <source>
        <dbReference type="ARBA" id="ARBA00023326"/>
    </source>
</evidence>
<dbReference type="EC" id="3.2.1.4" evidence="3"/>
<dbReference type="InterPro" id="IPR008928">
    <property type="entry name" value="6-hairpin_glycosidase_sf"/>
</dbReference>
<keyword evidence="9" id="KW-1133">Transmembrane helix</keyword>
<evidence type="ECO:0000256" key="2">
    <source>
        <dbReference type="ARBA" id="ARBA00007072"/>
    </source>
</evidence>
<protein>
    <recommendedName>
        <fullName evidence="3">cellulase</fullName>
        <ecNumber evidence="3">3.2.1.4</ecNumber>
    </recommendedName>
</protein>
<feature type="transmembrane region" description="Helical" evidence="9">
    <location>
        <begin position="487"/>
        <end position="510"/>
    </location>
</feature>
<dbReference type="GO" id="GO:0008810">
    <property type="term" value="F:cellulase activity"/>
    <property type="evidence" value="ECO:0007669"/>
    <property type="project" value="UniProtKB-EC"/>
</dbReference>
<evidence type="ECO:0000256" key="5">
    <source>
        <dbReference type="ARBA" id="ARBA00023001"/>
    </source>
</evidence>
<accession>A0A0C3MJT5</accession>
<evidence type="ECO:0000313" key="12">
    <source>
        <dbReference type="EMBL" id="KIO33977.1"/>
    </source>
</evidence>
<dbReference type="EMBL" id="KN822945">
    <property type="protein sequence ID" value="KIO33977.1"/>
    <property type="molecule type" value="Genomic_DNA"/>
</dbReference>
<dbReference type="InterPro" id="IPR012341">
    <property type="entry name" value="6hp_glycosidase-like_sf"/>
</dbReference>
<dbReference type="InterPro" id="IPR001701">
    <property type="entry name" value="Glyco_hydro_9"/>
</dbReference>
<feature type="domain" description="Glycoside hydrolase family 9" evidence="11">
    <location>
        <begin position="47"/>
        <end position="414"/>
    </location>
</feature>
<keyword evidence="6" id="KW-0119">Carbohydrate metabolism</keyword>
<name>A0A0C3MJT5_9AGAM</name>
<dbReference type="OrthoDB" id="10257085at2759"/>
<dbReference type="Proteomes" id="UP000054248">
    <property type="component" value="Unassembled WGS sequence"/>
</dbReference>
<keyword evidence="7" id="KW-0326">Glycosidase</keyword>
<sequence length="524" mass="55880">MKTPTKYLTLLSLTLLVRSQLSPQTTYQPPDPSSGYGNSLSSETQWGNLLGNLLYFYEAQRSGKLPASNRVSWRNDSALEDGKEDGVDLTGGYYDAGDYIKATYPMAFSLFSICWGANVHGQGYERAGQTAYLDEMLRWGLDWLMKAHAEAPACFLKAHPDANTLYVQVGDTAVDNNYWGGDQGIPSPRTLFKVTAQNPGADAAARAAAAFASCSILYNGFSLSPSTSTPAPVSNSTYASQLLTHASQLYTFSQQKPLQTYSNAISGVDWAYPSSTYEDDQVLAAILLAVATEAASGANSSSSSGTSPQTYLDSATSQYDSAHLQASKQDNVMNWDSVSPALPVLLTQISNLGNSNLQPSGGTSHWQSESETYLDRVVDGSGRGTLTKNGLLWYDGDSDSASLNPAANAAQLMFIDWPETEVAIDYNAPFLSLAAYSVLSASNPPYYTSLAAGAYDAVKPSGTPCDSVFPCSGSNGNGGKGGLSKGAIIAIAVVVSVAGLFLLGLALWWWCVARKRRVGRTSRY</sequence>
<evidence type="ECO:0000313" key="13">
    <source>
        <dbReference type="Proteomes" id="UP000054248"/>
    </source>
</evidence>
<evidence type="ECO:0000256" key="7">
    <source>
        <dbReference type="ARBA" id="ARBA00023295"/>
    </source>
</evidence>
<reference evidence="12 13" key="1">
    <citation type="submission" date="2014-04" db="EMBL/GenBank/DDBJ databases">
        <authorList>
            <consortium name="DOE Joint Genome Institute"/>
            <person name="Kuo A."/>
            <person name="Girlanda M."/>
            <person name="Perotto S."/>
            <person name="Kohler A."/>
            <person name="Nagy L.G."/>
            <person name="Floudas D."/>
            <person name="Copeland A."/>
            <person name="Barry K.W."/>
            <person name="Cichocki N."/>
            <person name="Veneault-Fourrey C."/>
            <person name="LaButti K."/>
            <person name="Lindquist E.A."/>
            <person name="Lipzen A."/>
            <person name="Lundell T."/>
            <person name="Morin E."/>
            <person name="Murat C."/>
            <person name="Sun H."/>
            <person name="Tunlid A."/>
            <person name="Henrissat B."/>
            <person name="Grigoriev I.V."/>
            <person name="Hibbett D.S."/>
            <person name="Martin F."/>
            <person name="Nordberg H.P."/>
            <person name="Cantor M.N."/>
            <person name="Hua S.X."/>
        </authorList>
    </citation>
    <scope>NUCLEOTIDE SEQUENCE [LARGE SCALE GENOMIC DNA]</scope>
    <source>
        <strain evidence="12 13">MUT 4182</strain>
    </source>
</reference>
<keyword evidence="9" id="KW-0812">Transmembrane</keyword>
<evidence type="ECO:0000256" key="9">
    <source>
        <dbReference type="SAM" id="Phobius"/>
    </source>
</evidence>
<evidence type="ECO:0000256" key="4">
    <source>
        <dbReference type="ARBA" id="ARBA00022801"/>
    </source>
</evidence>
<dbReference type="Gene3D" id="1.50.10.10">
    <property type="match status" value="1"/>
</dbReference>
<keyword evidence="10" id="KW-0732">Signal</keyword>
<keyword evidence="13" id="KW-1185">Reference proteome</keyword>
<dbReference type="STRING" id="1051891.A0A0C3MJT5"/>
<dbReference type="SUPFAM" id="SSF48208">
    <property type="entry name" value="Six-hairpin glycosidases"/>
    <property type="match status" value="1"/>
</dbReference>
<organism evidence="12 13">
    <name type="scientific">Tulasnella calospora MUT 4182</name>
    <dbReference type="NCBI Taxonomy" id="1051891"/>
    <lineage>
        <taxon>Eukaryota</taxon>
        <taxon>Fungi</taxon>
        <taxon>Dikarya</taxon>
        <taxon>Basidiomycota</taxon>
        <taxon>Agaricomycotina</taxon>
        <taxon>Agaricomycetes</taxon>
        <taxon>Cantharellales</taxon>
        <taxon>Tulasnellaceae</taxon>
        <taxon>Tulasnella</taxon>
    </lineage>
</organism>
<keyword evidence="8" id="KW-0624">Polysaccharide degradation</keyword>
<dbReference type="Pfam" id="PF00759">
    <property type="entry name" value="Glyco_hydro_9"/>
    <property type="match status" value="1"/>
</dbReference>
<reference evidence="13" key="2">
    <citation type="submission" date="2015-01" db="EMBL/GenBank/DDBJ databases">
        <title>Evolutionary Origins and Diversification of the Mycorrhizal Mutualists.</title>
        <authorList>
            <consortium name="DOE Joint Genome Institute"/>
            <consortium name="Mycorrhizal Genomics Consortium"/>
            <person name="Kohler A."/>
            <person name="Kuo A."/>
            <person name="Nagy L.G."/>
            <person name="Floudas D."/>
            <person name="Copeland A."/>
            <person name="Barry K.W."/>
            <person name="Cichocki N."/>
            <person name="Veneault-Fourrey C."/>
            <person name="LaButti K."/>
            <person name="Lindquist E.A."/>
            <person name="Lipzen A."/>
            <person name="Lundell T."/>
            <person name="Morin E."/>
            <person name="Murat C."/>
            <person name="Riley R."/>
            <person name="Ohm R."/>
            <person name="Sun H."/>
            <person name="Tunlid A."/>
            <person name="Henrissat B."/>
            <person name="Grigoriev I.V."/>
            <person name="Hibbett D.S."/>
            <person name="Martin F."/>
        </authorList>
    </citation>
    <scope>NUCLEOTIDE SEQUENCE [LARGE SCALE GENOMIC DNA]</scope>
    <source>
        <strain evidence="13">MUT 4182</strain>
    </source>
</reference>
<feature type="signal peptide" evidence="10">
    <location>
        <begin position="1"/>
        <end position="19"/>
    </location>
</feature>
<dbReference type="AlphaFoldDB" id="A0A0C3MJT5"/>
<evidence type="ECO:0000256" key="3">
    <source>
        <dbReference type="ARBA" id="ARBA00012601"/>
    </source>
</evidence>
<evidence type="ECO:0000256" key="1">
    <source>
        <dbReference type="ARBA" id="ARBA00000966"/>
    </source>
</evidence>
<comment type="similarity">
    <text evidence="2">Belongs to the glycosyl hydrolase 9 (cellulase E) family.</text>
</comment>
<dbReference type="GO" id="GO:0030245">
    <property type="term" value="P:cellulose catabolic process"/>
    <property type="evidence" value="ECO:0007669"/>
    <property type="project" value="UniProtKB-KW"/>
</dbReference>
<dbReference type="PANTHER" id="PTHR22298">
    <property type="entry name" value="ENDO-1,4-BETA-GLUCANASE"/>
    <property type="match status" value="1"/>
</dbReference>
<evidence type="ECO:0000259" key="11">
    <source>
        <dbReference type="Pfam" id="PF00759"/>
    </source>
</evidence>
<gene>
    <name evidence="12" type="ORF">M407DRAFT_227163</name>
</gene>